<feature type="transmembrane region" description="Helical" evidence="7">
    <location>
        <begin position="382"/>
        <end position="399"/>
    </location>
</feature>
<feature type="transmembrane region" description="Helical" evidence="7">
    <location>
        <begin position="245"/>
        <end position="266"/>
    </location>
</feature>
<feature type="transmembrane region" description="Helical" evidence="7">
    <location>
        <begin position="565"/>
        <end position="582"/>
    </location>
</feature>
<accession>A0A7W3IXW6</accession>
<dbReference type="RefSeq" id="WP_182537232.1">
    <property type="nucleotide sequence ID" value="NZ_JACGXA010000001.1"/>
</dbReference>
<feature type="transmembrane region" description="Helical" evidence="7">
    <location>
        <begin position="602"/>
        <end position="623"/>
    </location>
</feature>
<reference evidence="9 10" key="1">
    <citation type="submission" date="2020-07" db="EMBL/GenBank/DDBJ databases">
        <title>Sequencing the genomes of 1000 actinobacteria strains.</title>
        <authorList>
            <person name="Klenk H.-P."/>
        </authorList>
    </citation>
    <scope>NUCLEOTIDE SEQUENCE [LARGE SCALE GENOMIC DNA]</scope>
    <source>
        <strain evidence="9 10">DSM 21349</strain>
    </source>
</reference>
<feature type="transmembrane region" description="Helical" evidence="7">
    <location>
        <begin position="538"/>
        <end position="558"/>
    </location>
</feature>
<evidence type="ECO:0000256" key="6">
    <source>
        <dbReference type="ARBA" id="ARBA00023136"/>
    </source>
</evidence>
<dbReference type="PANTHER" id="PTHR33406:SF11">
    <property type="entry name" value="MEMBRANE PROTEIN SCO6666-RELATED"/>
    <property type="match status" value="1"/>
</dbReference>
<dbReference type="InterPro" id="IPR000731">
    <property type="entry name" value="SSD"/>
</dbReference>
<evidence type="ECO:0000313" key="10">
    <source>
        <dbReference type="Proteomes" id="UP000580910"/>
    </source>
</evidence>
<comment type="similarity">
    <text evidence="2">Belongs to the resistance-nodulation-cell division (RND) (TC 2.A.6) family. MmpL subfamily.</text>
</comment>
<dbReference type="PROSITE" id="PS50156">
    <property type="entry name" value="SSD"/>
    <property type="match status" value="1"/>
</dbReference>
<dbReference type="InterPro" id="IPR050545">
    <property type="entry name" value="Mycobact_MmpL"/>
</dbReference>
<keyword evidence="10" id="KW-1185">Reference proteome</keyword>
<feature type="transmembrane region" description="Helical" evidence="7">
    <location>
        <begin position="678"/>
        <end position="703"/>
    </location>
</feature>
<dbReference type="GO" id="GO:0005886">
    <property type="term" value="C:plasma membrane"/>
    <property type="evidence" value="ECO:0007669"/>
    <property type="project" value="UniProtKB-SubCell"/>
</dbReference>
<protein>
    <submittedName>
        <fullName evidence="9">RND superfamily putative drug exporter</fullName>
    </submittedName>
</protein>
<feature type="transmembrane region" description="Helical" evidence="7">
    <location>
        <begin position="293"/>
        <end position="317"/>
    </location>
</feature>
<gene>
    <name evidence="9" type="ORF">FB382_000949</name>
</gene>
<evidence type="ECO:0000256" key="4">
    <source>
        <dbReference type="ARBA" id="ARBA00022692"/>
    </source>
</evidence>
<keyword evidence="6 7" id="KW-0472">Membrane</keyword>
<dbReference type="Gene3D" id="1.20.1640.10">
    <property type="entry name" value="Multidrug efflux transporter AcrB transmembrane domain"/>
    <property type="match status" value="2"/>
</dbReference>
<proteinExistence type="inferred from homology"/>
<feature type="transmembrane region" description="Helical" evidence="7">
    <location>
        <begin position="35"/>
        <end position="57"/>
    </location>
</feature>
<sequence>MSSPTHGSARPDGVPTRGALTAVARAGATHPVRTIVIWATALLAIVMASSTFGGALVNEFVIPGSETQQAVDLLQEKFPERAGDAAQIVFHSEQGHLGDDAARADVKAARAAAADVPGVISVGDPYAGKGGGISEDGTIGFADVQFDKPSAEIDDADVQQLEDDVRAATDGTDLQIEFGGSVMDSVQPESHTSEILGMAAAMLVLLVVLGSAMAMAIPITTALVSVGLGMTLLTLAAGFTDFNEVTPTLAVMIGLGVGIDYALFIVTRFRQALADGHTSRDAAIIATSTAGRAVIFAGATVAVSISGLAVVGIPFVAKLGIGAAMTVVGAVLTAITLLPAVLALVGHRIDWGRLPARRRRTPNPDRGPFARWAGLVTRHPKSMATAALAIVCLLAIPATDQRLGTADAGTNPSDTTTRKAYDLLAEGFGPGINGPLFVAVDQTGDPHATEELAAAIAQDPGVAAVAEPLVNEAGDTAQLPVILTTSPQSEETAATLHRLRDDVIPAALEGSPAHAYVGGATASYEDIASKIDSRMPLFLLYIVGITFLILSMAFRSVVVAAKAALTTMLSAFAAFGALTAVFEWGWFGNAIGLDVTGPTESFIPMVVLSILFGLSMDYEVFLVSRIREEYVRTGDARGAVRTGVAAIGKVIVAAGIIMGVVFWAFVLGDDRTVKAFGVGLGVAILVDALVVRMVLVPALMHLLGRRAWYIPRWLDRVLPPLTIEASEHPEPEPEPTPVGAA</sequence>
<keyword evidence="3" id="KW-1003">Cell membrane</keyword>
<evidence type="ECO:0000256" key="3">
    <source>
        <dbReference type="ARBA" id="ARBA00022475"/>
    </source>
</evidence>
<evidence type="ECO:0000256" key="1">
    <source>
        <dbReference type="ARBA" id="ARBA00004651"/>
    </source>
</evidence>
<dbReference type="EMBL" id="JACGXA010000001">
    <property type="protein sequence ID" value="MBA8802658.1"/>
    <property type="molecule type" value="Genomic_DNA"/>
</dbReference>
<keyword evidence="5 7" id="KW-1133">Transmembrane helix</keyword>
<comment type="caution">
    <text evidence="9">The sequence shown here is derived from an EMBL/GenBank/DDBJ whole genome shotgun (WGS) entry which is preliminary data.</text>
</comment>
<keyword evidence="4 7" id="KW-0812">Transmembrane</keyword>
<evidence type="ECO:0000256" key="2">
    <source>
        <dbReference type="ARBA" id="ARBA00010157"/>
    </source>
</evidence>
<feature type="transmembrane region" description="Helical" evidence="7">
    <location>
        <begin position="323"/>
        <end position="345"/>
    </location>
</feature>
<evidence type="ECO:0000256" key="7">
    <source>
        <dbReference type="SAM" id="Phobius"/>
    </source>
</evidence>
<organism evidence="9 10">
    <name type="scientific">Nocardioides ginsengisegetis</name>
    <dbReference type="NCBI Taxonomy" id="661491"/>
    <lineage>
        <taxon>Bacteria</taxon>
        <taxon>Bacillati</taxon>
        <taxon>Actinomycetota</taxon>
        <taxon>Actinomycetes</taxon>
        <taxon>Propionibacteriales</taxon>
        <taxon>Nocardioidaceae</taxon>
        <taxon>Nocardioides</taxon>
    </lineage>
</organism>
<evidence type="ECO:0000313" key="9">
    <source>
        <dbReference type="EMBL" id="MBA8802658.1"/>
    </source>
</evidence>
<feature type="domain" description="SSD" evidence="8">
    <location>
        <begin position="211"/>
        <end position="344"/>
    </location>
</feature>
<comment type="subcellular location">
    <subcellularLocation>
        <location evidence="1">Cell membrane</location>
        <topology evidence="1">Multi-pass membrane protein</topology>
    </subcellularLocation>
</comment>
<evidence type="ECO:0000259" key="8">
    <source>
        <dbReference type="PROSITE" id="PS50156"/>
    </source>
</evidence>
<evidence type="ECO:0000256" key="5">
    <source>
        <dbReference type="ARBA" id="ARBA00022989"/>
    </source>
</evidence>
<dbReference type="PANTHER" id="PTHR33406">
    <property type="entry name" value="MEMBRANE PROTEIN MJ1562-RELATED"/>
    <property type="match status" value="1"/>
</dbReference>
<dbReference type="Proteomes" id="UP000580910">
    <property type="component" value="Unassembled WGS sequence"/>
</dbReference>
<name>A0A7W3IXW6_9ACTN</name>
<dbReference type="Pfam" id="PF03176">
    <property type="entry name" value="MMPL"/>
    <property type="match status" value="2"/>
</dbReference>
<feature type="transmembrane region" description="Helical" evidence="7">
    <location>
        <begin position="644"/>
        <end position="666"/>
    </location>
</feature>
<dbReference type="SUPFAM" id="SSF82866">
    <property type="entry name" value="Multidrug efflux transporter AcrB transmembrane domain"/>
    <property type="match status" value="2"/>
</dbReference>
<dbReference type="AlphaFoldDB" id="A0A7W3IXW6"/>
<dbReference type="InterPro" id="IPR004869">
    <property type="entry name" value="MMPL_dom"/>
</dbReference>
<feature type="transmembrane region" description="Helical" evidence="7">
    <location>
        <begin position="195"/>
        <end position="215"/>
    </location>
</feature>